<sequence length="337" mass="38900">MKIAVMGMGVAGSYLMARLKDSEHEIVGYERMVEERHDSICAWGTIKSELDKFCEKTGRNFDDFMIHEGKTMKVKMGNGVKFDIGLHGLCTYNKLGLIKDFIKDSKVLYGTAPKLEELEKEYDMIIDCTGFHRIYLPKLKEDFFLPTYEYKVEYENGVPFDDFYLEPFPGMSGYFWYFPLGEKWAHIGAGDYKKNHVKVTDEFLKKYGGKVIQTKGRPIRLATPDRCKPFYSGKVVGVGESIGTVFAMLGEGIIPSMQCVDIFLDNMHDFAAYEKAVDKHFKVYAKVFNFVRKKIHKDFNFFKALPDFIAIFLYMKKHEKRFGMDIKISNLMKVAKA</sequence>
<dbReference type="Proteomes" id="UP000563820">
    <property type="component" value="Unassembled WGS sequence"/>
</dbReference>
<dbReference type="EMBL" id="JACATE010000002">
    <property type="protein sequence ID" value="NWJ28091.1"/>
    <property type="molecule type" value="Genomic_DNA"/>
</dbReference>
<dbReference type="SUPFAM" id="SSF51905">
    <property type="entry name" value="FAD/NAD(P)-binding domain"/>
    <property type="match status" value="1"/>
</dbReference>
<gene>
    <name evidence="1" type="ORF">HX848_01620</name>
</gene>
<dbReference type="Gene3D" id="3.50.50.60">
    <property type="entry name" value="FAD/NAD(P)-binding domain"/>
    <property type="match status" value="1"/>
</dbReference>
<proteinExistence type="predicted"/>
<dbReference type="PANTHER" id="PTHR42685:SF21">
    <property type="entry name" value="DEHYDROGENASE (FLAVOPROTEIN)-LIKE PROTEIN"/>
    <property type="match status" value="1"/>
</dbReference>
<reference evidence="1 2" key="1">
    <citation type="journal article" date="2019" name="Environ. Microbiol.">
        <title>Genomics insights into ecotype formation of ammonia-oxidizing archaea in the deep ocean.</title>
        <authorList>
            <person name="Wang Y."/>
            <person name="Huang J.M."/>
            <person name="Cui G.J."/>
            <person name="Nunoura T."/>
            <person name="Takaki Y."/>
            <person name="Li W.L."/>
            <person name="Li J."/>
            <person name="Gao Z.M."/>
            <person name="Takai K."/>
            <person name="Zhang A.Q."/>
            <person name="Stepanauskas R."/>
        </authorList>
    </citation>
    <scope>NUCLEOTIDE SEQUENCE [LARGE SCALE GENOMIC DNA]</scope>
    <source>
        <strain evidence="1 2">T1L11</strain>
    </source>
</reference>
<name>A0A7K4MFX8_9ARCH</name>
<evidence type="ECO:0000313" key="1">
    <source>
        <dbReference type="EMBL" id="NWJ28091.1"/>
    </source>
</evidence>
<dbReference type="InterPro" id="IPR036188">
    <property type="entry name" value="FAD/NAD-bd_sf"/>
</dbReference>
<dbReference type="PANTHER" id="PTHR42685">
    <property type="entry name" value="GERANYLGERANYL DIPHOSPHATE REDUCTASE"/>
    <property type="match status" value="1"/>
</dbReference>
<dbReference type="AlphaFoldDB" id="A0A7K4MFX8"/>
<comment type="caution">
    <text evidence="1">The sequence shown here is derived from an EMBL/GenBank/DDBJ whole genome shotgun (WGS) entry which is preliminary data.</text>
</comment>
<accession>A0A7K4MFX8</accession>
<protein>
    <submittedName>
        <fullName evidence="1">NAD(P)/FAD-dependent oxidoreductase</fullName>
    </submittedName>
</protein>
<organism evidence="1 2">
    <name type="scientific">Marine Group I thaumarchaeote</name>
    <dbReference type="NCBI Taxonomy" id="2511932"/>
    <lineage>
        <taxon>Archaea</taxon>
        <taxon>Nitrososphaerota</taxon>
        <taxon>Marine Group I</taxon>
    </lineage>
</organism>
<evidence type="ECO:0000313" key="2">
    <source>
        <dbReference type="Proteomes" id="UP000563820"/>
    </source>
</evidence>
<dbReference type="InterPro" id="IPR050407">
    <property type="entry name" value="Geranylgeranyl_reductase"/>
</dbReference>